<dbReference type="InterPro" id="IPR019787">
    <property type="entry name" value="Znf_PHD-finger"/>
</dbReference>
<dbReference type="InterPro" id="IPR013083">
    <property type="entry name" value="Znf_RING/FYVE/PHD"/>
</dbReference>
<dbReference type="eggNOG" id="KOG1844">
    <property type="taxonomic scope" value="Eukaryota"/>
</dbReference>
<dbReference type="InterPro" id="IPR001965">
    <property type="entry name" value="Znf_PHD"/>
</dbReference>
<evidence type="ECO:0000259" key="8">
    <source>
        <dbReference type="PROSITE" id="PS50016"/>
    </source>
</evidence>
<evidence type="ECO:0000313" key="10">
    <source>
        <dbReference type="EMBL" id="EIE21728.1"/>
    </source>
</evidence>
<dbReference type="Gene3D" id="2.100.10.30">
    <property type="entry name" value="Jacalin-like lectin domain"/>
    <property type="match status" value="1"/>
</dbReference>
<keyword evidence="3" id="KW-0862">Zinc</keyword>
<feature type="compositionally biased region" description="Basic residues" evidence="7">
    <location>
        <begin position="570"/>
        <end position="581"/>
    </location>
</feature>
<feature type="compositionally biased region" description="Gly residues" evidence="7">
    <location>
        <begin position="958"/>
        <end position="997"/>
    </location>
</feature>
<keyword evidence="11" id="KW-1185">Reference proteome</keyword>
<keyword evidence="2 6" id="KW-0863">Zinc-finger</keyword>
<dbReference type="Proteomes" id="UP000007264">
    <property type="component" value="Unassembled WGS sequence"/>
</dbReference>
<feature type="region of interest" description="Disordered" evidence="7">
    <location>
        <begin position="930"/>
        <end position="1018"/>
    </location>
</feature>
<evidence type="ECO:0000259" key="9">
    <source>
        <dbReference type="PROSITE" id="PS51752"/>
    </source>
</evidence>
<sequence>MDPGVDAGVPWIQGQAPVYTGAFRDNIRAFLKEYGTPVVDLGLPLVSCWNVELRSQQSDVRLQVYEERLHDQSPSFCDPCRIIGWQHHAVCTRRYHFILPAHSDAKIAREHANLPALVALGLAATSGKLLALPAGGQIMTLWDRLCELLRAREVSVEDVSNKAGMELRVLHMSAFRNTWYGRWGYAFGRGGFGISRAAWRRAADAVHKTLLADVLADFQGSDPALAHIIERSSVPHGGSKKALTTLGEVLQRLLHFLSHADEAAPVLESRGSTPAPLRDPPSPVKTPASSKQHKPPPSGKSTSKKRPAGNEAGASSTPAKRAALNAPPLSEVPQAVLAADLQPSEGVLEPLDGRWWKKRWSGDRAKSALAAAVAALQKRRGQWMSASWLRKAMKPRVAEASLLEYVIGTIGNRSVLGANITMRMHPSSPEQYFLLEQLAGSADLAVLQQSYSHGQTEENVASAGSPDAENQGSVAEPDPHEIEVGTGQQAAAVPRGSHEPQPDLQAAGPCGESEIERVDIVPGEDVHVGAVGAGAMPDVLLKIKPTSDQNGVAGASPGLSRPIPAACTRPRSRLGKAKNGRKLAGATADDGAQTPGNAVHGWAKKAAHLNKALSGVDTSLLGAPQPNPSSSRLRHTPQVNYSEKKRRENLKLEAAVKRQRISYAAQPAAGGCAPPVRWFPWRRLSPGARFTPQVLRDVKHFVKDYQGDVLHPSAASSTKSGSPQGEVRLMVRVQISDQANAATAAISAARKPAEERMSPGSASKQGGRGAGRAGRGGLRRRPMRKRAMAGPPPELLLLSRKATIPQLRKAVAAALRDTYRMFNHIEVEGVEGLEVGDQQRGRLAVVADGTQVTVHGSGIDVDPLWRHAGGVEEWQVACSCGTRDDDGERMIACDGCCEWSHTRCAGFADALPSPDHFLCPRCARLPPGQRPAALESAPAGFNGTDGATGVEGPTGPSGQNGGTGATGFSGPSGGTGPTGPTGGTGPTGPTGGTGPTGATGPTYHQAGPAGGGGGAPFDDGYGHTITSITLYDTIAGNPSPGLVGPGPSQLVLGISITYADIGSVLHGGIDTDPATGSSYSLTIPPGQVLSGIFGSTGFDLSKSSTRIVRTLGFILSGGTVFGPYGDVGGTVGGDPQFFSYNGTISGFFGRSAAAIDAIGVWVADGTQ</sequence>
<feature type="region of interest" description="Disordered" evidence="7">
    <location>
        <begin position="550"/>
        <end position="595"/>
    </location>
</feature>
<organism evidence="10 11">
    <name type="scientific">Coccomyxa subellipsoidea (strain C-169)</name>
    <name type="common">Green microalga</name>
    <dbReference type="NCBI Taxonomy" id="574566"/>
    <lineage>
        <taxon>Eukaryota</taxon>
        <taxon>Viridiplantae</taxon>
        <taxon>Chlorophyta</taxon>
        <taxon>core chlorophytes</taxon>
        <taxon>Trebouxiophyceae</taxon>
        <taxon>Trebouxiophyceae incertae sedis</taxon>
        <taxon>Coccomyxaceae</taxon>
        <taxon>Coccomyxa</taxon>
        <taxon>Coccomyxa subellipsoidea</taxon>
    </lineage>
</organism>
<dbReference type="KEGG" id="csl:COCSUDRAFT_47922"/>
<dbReference type="PROSITE" id="PS50016">
    <property type="entry name" value="ZF_PHD_2"/>
    <property type="match status" value="1"/>
</dbReference>
<evidence type="ECO:0000256" key="4">
    <source>
        <dbReference type="ARBA" id="ARBA00023015"/>
    </source>
</evidence>
<dbReference type="Pfam" id="PF25874">
    <property type="entry name" value="WHD_plant_repro"/>
    <property type="match status" value="1"/>
</dbReference>
<dbReference type="InterPro" id="IPR011011">
    <property type="entry name" value="Znf_FYVE_PHD"/>
</dbReference>
<feature type="region of interest" description="Disordered" evidence="7">
    <location>
        <begin position="744"/>
        <end position="790"/>
    </location>
</feature>
<dbReference type="InterPro" id="IPR058054">
    <property type="entry name" value="Znf_MS1-like"/>
</dbReference>
<dbReference type="InterPro" id="IPR059080">
    <property type="entry name" value="WHD_PTC1"/>
</dbReference>
<dbReference type="RefSeq" id="XP_005646272.1">
    <property type="nucleotide sequence ID" value="XM_005646215.1"/>
</dbReference>
<dbReference type="PANTHER" id="PTHR46201:SF9">
    <property type="entry name" value="PHD FINGER PROTEIN MALE MEIOCYTE DEATH 1"/>
    <property type="match status" value="1"/>
</dbReference>
<keyword evidence="1" id="KW-0479">Metal-binding</keyword>
<dbReference type="InterPro" id="IPR036404">
    <property type="entry name" value="Jacalin-like_lectin_dom_sf"/>
</dbReference>
<evidence type="ECO:0000256" key="3">
    <source>
        <dbReference type="ARBA" id="ARBA00022833"/>
    </source>
</evidence>
<dbReference type="SUPFAM" id="SSF57903">
    <property type="entry name" value="FYVE/PHD zinc finger"/>
    <property type="match status" value="1"/>
</dbReference>
<feature type="domain" description="Jacalin-type lectin" evidence="9">
    <location>
        <begin position="1003"/>
        <end position="1164"/>
    </location>
</feature>
<dbReference type="SMART" id="SM00249">
    <property type="entry name" value="PHD"/>
    <property type="match status" value="1"/>
</dbReference>
<evidence type="ECO:0000256" key="7">
    <source>
        <dbReference type="SAM" id="MobiDB-lite"/>
    </source>
</evidence>
<dbReference type="GO" id="GO:0008270">
    <property type="term" value="F:zinc ion binding"/>
    <property type="evidence" value="ECO:0007669"/>
    <property type="project" value="UniProtKB-KW"/>
</dbReference>
<dbReference type="PROSITE" id="PS51752">
    <property type="entry name" value="JACALIN_LECTIN"/>
    <property type="match status" value="1"/>
</dbReference>
<dbReference type="PANTHER" id="PTHR46201">
    <property type="entry name" value="PHD FINGER PROTEIN MALE MEIOCYTE DEATH 1-RELATED"/>
    <property type="match status" value="1"/>
</dbReference>
<dbReference type="Pfam" id="PF01419">
    <property type="entry name" value="Jacalin"/>
    <property type="match status" value="1"/>
</dbReference>
<dbReference type="Pfam" id="PF00628">
    <property type="entry name" value="PHD"/>
    <property type="match status" value="1"/>
</dbReference>
<reference evidence="10 11" key="1">
    <citation type="journal article" date="2012" name="Genome Biol.">
        <title>The genome of the polar eukaryotic microalga coccomyxa subellipsoidea reveals traits of cold adaptation.</title>
        <authorList>
            <person name="Blanc G."/>
            <person name="Agarkova I."/>
            <person name="Grimwood J."/>
            <person name="Kuo A."/>
            <person name="Brueggeman A."/>
            <person name="Dunigan D."/>
            <person name="Gurnon J."/>
            <person name="Ladunga I."/>
            <person name="Lindquist E."/>
            <person name="Lucas S."/>
            <person name="Pangilinan J."/>
            <person name="Proschold T."/>
            <person name="Salamov A."/>
            <person name="Schmutz J."/>
            <person name="Weeks D."/>
            <person name="Yamada T."/>
            <person name="Claverie J.M."/>
            <person name="Grigoriev I."/>
            <person name="Van Etten J."/>
            <person name="Lomsadze A."/>
            <person name="Borodovsky M."/>
        </authorList>
    </citation>
    <scope>NUCLEOTIDE SEQUENCE [LARGE SCALE GENOMIC DNA]</scope>
    <source>
        <strain evidence="10 11">C-169</strain>
    </source>
</reference>
<feature type="region of interest" description="Disordered" evidence="7">
    <location>
        <begin position="267"/>
        <end position="320"/>
    </location>
</feature>
<feature type="region of interest" description="Disordered" evidence="7">
    <location>
        <begin position="453"/>
        <end position="510"/>
    </location>
</feature>
<evidence type="ECO:0008006" key="12">
    <source>
        <dbReference type="Google" id="ProtNLM"/>
    </source>
</evidence>
<keyword evidence="4" id="KW-0805">Transcription regulation</keyword>
<evidence type="ECO:0000256" key="5">
    <source>
        <dbReference type="ARBA" id="ARBA00023163"/>
    </source>
</evidence>
<gene>
    <name evidence="10" type="ORF">COCSUDRAFT_47922</name>
</gene>
<dbReference type="InterPro" id="IPR057765">
    <property type="entry name" value="MS1-like_ubiquitin"/>
</dbReference>
<evidence type="ECO:0000256" key="6">
    <source>
        <dbReference type="PROSITE-ProRule" id="PRU00146"/>
    </source>
</evidence>
<dbReference type="EMBL" id="AGSI01000011">
    <property type="protein sequence ID" value="EIE21728.1"/>
    <property type="molecule type" value="Genomic_DNA"/>
</dbReference>
<dbReference type="AlphaFoldDB" id="I0YTK9"/>
<accession>I0YTK9</accession>
<feature type="domain" description="PHD-type" evidence="8">
    <location>
        <begin position="875"/>
        <end position="925"/>
    </location>
</feature>
<dbReference type="Gene3D" id="3.30.40.10">
    <property type="entry name" value="Zinc/RING finger domain, C3HC4 (zinc finger)"/>
    <property type="match status" value="1"/>
</dbReference>
<dbReference type="InterPro" id="IPR001229">
    <property type="entry name" value="Jacalin-like_lectin_dom"/>
</dbReference>
<feature type="compositionally biased region" description="Gly residues" evidence="7">
    <location>
        <begin position="766"/>
        <end position="776"/>
    </location>
</feature>
<dbReference type="STRING" id="574566.I0YTK9"/>
<evidence type="ECO:0000256" key="1">
    <source>
        <dbReference type="ARBA" id="ARBA00022723"/>
    </source>
</evidence>
<evidence type="ECO:0000256" key="2">
    <source>
        <dbReference type="ARBA" id="ARBA00022771"/>
    </source>
</evidence>
<evidence type="ECO:0000313" key="11">
    <source>
        <dbReference type="Proteomes" id="UP000007264"/>
    </source>
</evidence>
<name>I0YTK9_COCSC</name>
<dbReference type="OrthoDB" id="436852at2759"/>
<keyword evidence="5" id="KW-0804">Transcription</keyword>
<comment type="caution">
    <text evidence="10">The sequence shown here is derived from an EMBL/GenBank/DDBJ whole genome shotgun (WGS) entry which is preliminary data.</text>
</comment>
<proteinExistence type="predicted"/>
<feature type="compositionally biased region" description="Basic residues" evidence="7">
    <location>
        <begin position="777"/>
        <end position="787"/>
    </location>
</feature>
<protein>
    <recommendedName>
        <fullName evidence="12">PHD-type domain-containing protein</fullName>
    </recommendedName>
</protein>
<dbReference type="Pfam" id="PF25565">
    <property type="entry name" value="Ubiquitin_At1g33420"/>
    <property type="match status" value="1"/>
</dbReference>
<dbReference type="SUPFAM" id="SSF51101">
    <property type="entry name" value="Mannose-binding lectins"/>
    <property type="match status" value="1"/>
</dbReference>
<dbReference type="CDD" id="cd15556">
    <property type="entry name" value="PHD_MMD1_like"/>
    <property type="match status" value="1"/>
</dbReference>
<dbReference type="GeneID" id="17040091"/>